<accession>A0A915JZ02</accession>
<evidence type="ECO:0000313" key="1">
    <source>
        <dbReference type="Proteomes" id="UP000887565"/>
    </source>
</evidence>
<proteinExistence type="predicted"/>
<reference evidence="2" key="1">
    <citation type="submission" date="2022-11" db="UniProtKB">
        <authorList>
            <consortium name="WormBaseParasite"/>
        </authorList>
    </citation>
    <scope>IDENTIFICATION</scope>
</reference>
<protein>
    <submittedName>
        <fullName evidence="2">Uncharacterized protein</fullName>
    </submittedName>
</protein>
<keyword evidence="1" id="KW-1185">Reference proteome</keyword>
<name>A0A915JZ02_ROMCU</name>
<dbReference type="Proteomes" id="UP000887565">
    <property type="component" value="Unplaced"/>
</dbReference>
<dbReference type="WBParaSite" id="nRc.2.0.1.t31716-RA">
    <property type="protein sequence ID" value="nRc.2.0.1.t31716-RA"/>
    <property type="gene ID" value="nRc.2.0.1.g31716"/>
</dbReference>
<sequence length="101" mass="11137">MTGYWPHGAGVNADRQFASNSWLVPRQAENIAVLSKHFECFRFLSRGDVSFLGHFVQGEFQLLLSSVTRERFIECGRLVVGQIAVGGSGCYLAIGVGFRVL</sequence>
<dbReference type="AlphaFoldDB" id="A0A915JZ02"/>
<evidence type="ECO:0000313" key="2">
    <source>
        <dbReference type="WBParaSite" id="nRc.2.0.1.t31716-RA"/>
    </source>
</evidence>
<organism evidence="1 2">
    <name type="scientific">Romanomermis culicivorax</name>
    <name type="common">Nematode worm</name>
    <dbReference type="NCBI Taxonomy" id="13658"/>
    <lineage>
        <taxon>Eukaryota</taxon>
        <taxon>Metazoa</taxon>
        <taxon>Ecdysozoa</taxon>
        <taxon>Nematoda</taxon>
        <taxon>Enoplea</taxon>
        <taxon>Dorylaimia</taxon>
        <taxon>Mermithida</taxon>
        <taxon>Mermithoidea</taxon>
        <taxon>Mermithidae</taxon>
        <taxon>Romanomermis</taxon>
    </lineage>
</organism>